<keyword evidence="2" id="KW-1185">Reference proteome</keyword>
<dbReference type="GO" id="GO:0052716">
    <property type="term" value="F:hydroquinone:oxygen oxidoreductase activity"/>
    <property type="evidence" value="ECO:0007669"/>
    <property type="project" value="UniProtKB-EC"/>
</dbReference>
<evidence type="ECO:0000313" key="2">
    <source>
        <dbReference type="Proteomes" id="UP000215914"/>
    </source>
</evidence>
<name>A0A9K3NM44_HELAN</name>
<dbReference type="Gramene" id="mRNA:HanXRQr2_Chr05g0212571">
    <property type="protein sequence ID" value="CDS:HanXRQr2_Chr05g0212571.1"/>
    <property type="gene ID" value="HanXRQr2_Chr05g0212571"/>
</dbReference>
<comment type="caution">
    <text evidence="1">The sequence shown here is derived from an EMBL/GenBank/DDBJ whole genome shotgun (WGS) entry which is preliminary data.</text>
</comment>
<dbReference type="AlphaFoldDB" id="A0A9K3NM44"/>
<evidence type="ECO:0000313" key="1">
    <source>
        <dbReference type="EMBL" id="KAF5805702.1"/>
    </source>
</evidence>
<dbReference type="EC" id="1.10.3.2" evidence="1"/>
<reference evidence="1" key="1">
    <citation type="journal article" date="2017" name="Nature">
        <title>The sunflower genome provides insights into oil metabolism, flowering and Asterid evolution.</title>
        <authorList>
            <person name="Badouin H."/>
            <person name="Gouzy J."/>
            <person name="Grassa C.J."/>
            <person name="Murat F."/>
            <person name="Staton S.E."/>
            <person name="Cottret L."/>
            <person name="Lelandais-Briere C."/>
            <person name="Owens G.L."/>
            <person name="Carrere S."/>
            <person name="Mayjonade B."/>
            <person name="Legrand L."/>
            <person name="Gill N."/>
            <person name="Kane N.C."/>
            <person name="Bowers J.E."/>
            <person name="Hubner S."/>
            <person name="Bellec A."/>
            <person name="Berard A."/>
            <person name="Berges H."/>
            <person name="Blanchet N."/>
            <person name="Boniface M.C."/>
            <person name="Brunel D."/>
            <person name="Catrice O."/>
            <person name="Chaidir N."/>
            <person name="Claudel C."/>
            <person name="Donnadieu C."/>
            <person name="Faraut T."/>
            <person name="Fievet G."/>
            <person name="Helmstetter N."/>
            <person name="King M."/>
            <person name="Knapp S.J."/>
            <person name="Lai Z."/>
            <person name="Le Paslier M.C."/>
            <person name="Lippi Y."/>
            <person name="Lorenzon L."/>
            <person name="Mandel J.R."/>
            <person name="Marage G."/>
            <person name="Marchand G."/>
            <person name="Marquand E."/>
            <person name="Bret-Mestries E."/>
            <person name="Morien E."/>
            <person name="Nambeesan S."/>
            <person name="Nguyen T."/>
            <person name="Pegot-Espagnet P."/>
            <person name="Pouilly N."/>
            <person name="Raftis F."/>
            <person name="Sallet E."/>
            <person name="Schiex T."/>
            <person name="Thomas J."/>
            <person name="Vandecasteele C."/>
            <person name="Vares D."/>
            <person name="Vear F."/>
            <person name="Vautrin S."/>
            <person name="Crespi M."/>
            <person name="Mangin B."/>
            <person name="Burke J.M."/>
            <person name="Salse J."/>
            <person name="Munos S."/>
            <person name="Vincourt P."/>
            <person name="Rieseberg L.H."/>
            <person name="Langlade N.B."/>
        </authorList>
    </citation>
    <scope>NUCLEOTIDE SEQUENCE</scope>
    <source>
        <tissue evidence="1">Leaves</tissue>
    </source>
</reference>
<dbReference type="EMBL" id="MNCJ02000320">
    <property type="protein sequence ID" value="KAF5805702.1"/>
    <property type="molecule type" value="Genomic_DNA"/>
</dbReference>
<keyword evidence="1" id="KW-0560">Oxidoreductase</keyword>
<sequence>MSYTFRFIILGLERTLWGHAHSSWIRATVCDFVVLLSITLKKDTPTHSLSHTMNRSLLLV</sequence>
<gene>
    <name evidence="1" type="ORF">HanXRQr2_Chr05g0212571</name>
</gene>
<dbReference type="Proteomes" id="UP000215914">
    <property type="component" value="Unassembled WGS sequence"/>
</dbReference>
<proteinExistence type="predicted"/>
<accession>A0A9K3NM44</accession>
<organism evidence="1 2">
    <name type="scientific">Helianthus annuus</name>
    <name type="common">Common sunflower</name>
    <dbReference type="NCBI Taxonomy" id="4232"/>
    <lineage>
        <taxon>Eukaryota</taxon>
        <taxon>Viridiplantae</taxon>
        <taxon>Streptophyta</taxon>
        <taxon>Embryophyta</taxon>
        <taxon>Tracheophyta</taxon>
        <taxon>Spermatophyta</taxon>
        <taxon>Magnoliopsida</taxon>
        <taxon>eudicotyledons</taxon>
        <taxon>Gunneridae</taxon>
        <taxon>Pentapetalae</taxon>
        <taxon>asterids</taxon>
        <taxon>campanulids</taxon>
        <taxon>Asterales</taxon>
        <taxon>Asteraceae</taxon>
        <taxon>Asteroideae</taxon>
        <taxon>Heliantheae alliance</taxon>
        <taxon>Heliantheae</taxon>
        <taxon>Helianthus</taxon>
    </lineage>
</organism>
<reference evidence="1" key="2">
    <citation type="submission" date="2020-06" db="EMBL/GenBank/DDBJ databases">
        <title>Helianthus annuus Genome sequencing and assembly Release 2.</title>
        <authorList>
            <person name="Gouzy J."/>
            <person name="Langlade N."/>
            <person name="Munos S."/>
        </authorList>
    </citation>
    <scope>NUCLEOTIDE SEQUENCE</scope>
    <source>
        <tissue evidence="1">Leaves</tissue>
    </source>
</reference>
<protein>
    <submittedName>
        <fullName evidence="1">Laccase</fullName>
        <ecNumber evidence="1">1.10.3.2</ecNumber>
    </submittedName>
</protein>